<dbReference type="RefSeq" id="WP_093423347.1">
    <property type="nucleotide sequence ID" value="NZ_FOXA01000012.1"/>
</dbReference>
<evidence type="ECO:0000256" key="6">
    <source>
        <dbReference type="RuleBase" id="RU004168"/>
    </source>
</evidence>
<evidence type="ECO:0000256" key="1">
    <source>
        <dbReference type="ARBA" id="ARBA00005614"/>
    </source>
</evidence>
<evidence type="ECO:0000259" key="7">
    <source>
        <dbReference type="PROSITE" id="PS51160"/>
    </source>
</evidence>
<keyword evidence="4 5" id="KW-0378">Hydrolase</keyword>
<protein>
    <recommendedName>
        <fullName evidence="2 4">Acylphosphatase</fullName>
        <ecNumber evidence="2 4">3.6.1.7</ecNumber>
    </recommendedName>
</protein>
<sequence>MSERVAVEVRVTGRVQGVSFRAWTQGEAEELGLAGWVRNADDGAVEAWLEGPEDAVRAMVERLNQGPLPARVDTVEEVSRGTPEGESSFRITG</sequence>
<evidence type="ECO:0000256" key="3">
    <source>
        <dbReference type="ARBA" id="ARBA00047645"/>
    </source>
</evidence>
<dbReference type="AlphaFoldDB" id="A0A1I5SYE0"/>
<accession>A0A1I5SYE0</accession>
<comment type="catalytic activity">
    <reaction evidence="3 4 5">
        <text>an acyl phosphate + H2O = a carboxylate + phosphate + H(+)</text>
        <dbReference type="Rhea" id="RHEA:14965"/>
        <dbReference type="ChEBI" id="CHEBI:15377"/>
        <dbReference type="ChEBI" id="CHEBI:15378"/>
        <dbReference type="ChEBI" id="CHEBI:29067"/>
        <dbReference type="ChEBI" id="CHEBI:43474"/>
        <dbReference type="ChEBI" id="CHEBI:59918"/>
        <dbReference type="EC" id="3.6.1.7"/>
    </reaction>
</comment>
<feature type="domain" description="Acylphosphatase-like" evidence="7">
    <location>
        <begin position="6"/>
        <end position="93"/>
    </location>
</feature>
<dbReference type="PANTHER" id="PTHR47268">
    <property type="entry name" value="ACYLPHOSPHATASE"/>
    <property type="match status" value="1"/>
</dbReference>
<dbReference type="STRING" id="441119.SAMN04488047_11252"/>
<dbReference type="SUPFAM" id="SSF54975">
    <property type="entry name" value="Acylphosphatase/BLUF domain-like"/>
    <property type="match status" value="1"/>
</dbReference>
<dbReference type="GO" id="GO:0003998">
    <property type="term" value="F:acylphosphatase activity"/>
    <property type="evidence" value="ECO:0007669"/>
    <property type="project" value="UniProtKB-EC"/>
</dbReference>
<dbReference type="Gene3D" id="3.30.70.100">
    <property type="match status" value="1"/>
</dbReference>
<proteinExistence type="inferred from homology"/>
<dbReference type="Pfam" id="PF00708">
    <property type="entry name" value="Acylphosphatase"/>
    <property type="match status" value="1"/>
</dbReference>
<dbReference type="InterPro" id="IPR020456">
    <property type="entry name" value="Acylphosphatase"/>
</dbReference>
<name>A0A1I5SYE0_9RHOB</name>
<comment type="similarity">
    <text evidence="1 6">Belongs to the acylphosphatase family.</text>
</comment>
<gene>
    <name evidence="8" type="ORF">SAMN04488047_11252</name>
</gene>
<evidence type="ECO:0000313" key="8">
    <source>
        <dbReference type="EMBL" id="SFP75718.1"/>
    </source>
</evidence>
<dbReference type="InterPro" id="IPR001792">
    <property type="entry name" value="Acylphosphatase-like_dom"/>
</dbReference>
<evidence type="ECO:0000256" key="5">
    <source>
        <dbReference type="RuleBase" id="RU000553"/>
    </source>
</evidence>
<evidence type="ECO:0000256" key="4">
    <source>
        <dbReference type="PROSITE-ProRule" id="PRU00520"/>
    </source>
</evidence>
<dbReference type="OrthoDB" id="5295388at2"/>
<keyword evidence="9" id="KW-1185">Reference proteome</keyword>
<dbReference type="PRINTS" id="PR00112">
    <property type="entry name" value="ACYLPHPHTASE"/>
</dbReference>
<dbReference type="PROSITE" id="PS51160">
    <property type="entry name" value="ACYLPHOSPHATASE_3"/>
    <property type="match status" value="1"/>
</dbReference>
<dbReference type="PROSITE" id="PS00150">
    <property type="entry name" value="ACYLPHOSPHATASE_1"/>
    <property type="match status" value="1"/>
</dbReference>
<dbReference type="InterPro" id="IPR017968">
    <property type="entry name" value="Acylphosphatase_CS"/>
</dbReference>
<dbReference type="PROSITE" id="PS00151">
    <property type="entry name" value="ACYLPHOSPHATASE_2"/>
    <property type="match status" value="1"/>
</dbReference>
<evidence type="ECO:0000256" key="2">
    <source>
        <dbReference type="ARBA" id="ARBA00012150"/>
    </source>
</evidence>
<feature type="active site" evidence="4">
    <location>
        <position position="21"/>
    </location>
</feature>
<dbReference type="InterPro" id="IPR036046">
    <property type="entry name" value="Acylphosphatase-like_dom_sf"/>
</dbReference>
<reference evidence="8 9" key="1">
    <citation type="submission" date="2016-10" db="EMBL/GenBank/DDBJ databases">
        <authorList>
            <person name="de Groot N.N."/>
        </authorList>
    </citation>
    <scope>NUCLEOTIDE SEQUENCE [LARGE SCALE GENOMIC DNA]</scope>
    <source>
        <strain evidence="8 9">DSM 19547</strain>
    </source>
</reference>
<organism evidence="8 9">
    <name type="scientific">Tranquillimonas alkanivorans</name>
    <dbReference type="NCBI Taxonomy" id="441119"/>
    <lineage>
        <taxon>Bacteria</taxon>
        <taxon>Pseudomonadati</taxon>
        <taxon>Pseudomonadota</taxon>
        <taxon>Alphaproteobacteria</taxon>
        <taxon>Rhodobacterales</taxon>
        <taxon>Roseobacteraceae</taxon>
        <taxon>Tranquillimonas</taxon>
    </lineage>
</organism>
<dbReference type="EC" id="3.6.1.7" evidence="2 4"/>
<dbReference type="Proteomes" id="UP000199356">
    <property type="component" value="Unassembled WGS sequence"/>
</dbReference>
<dbReference type="EMBL" id="FOXA01000012">
    <property type="protein sequence ID" value="SFP75718.1"/>
    <property type="molecule type" value="Genomic_DNA"/>
</dbReference>
<dbReference type="PANTHER" id="PTHR47268:SF4">
    <property type="entry name" value="ACYLPHOSPHATASE"/>
    <property type="match status" value="1"/>
</dbReference>
<feature type="active site" evidence="4">
    <location>
        <position position="39"/>
    </location>
</feature>
<evidence type="ECO:0000313" key="9">
    <source>
        <dbReference type="Proteomes" id="UP000199356"/>
    </source>
</evidence>